<accession>A0A385TVT2</accession>
<gene>
    <name evidence="1" type="ORF">D5F53_24580</name>
</gene>
<dbReference type="Proteomes" id="UP000266552">
    <property type="component" value="Chromosome"/>
</dbReference>
<dbReference type="EMBL" id="CP032412">
    <property type="protein sequence ID" value="AYB47926.1"/>
    <property type="molecule type" value="Genomic_DNA"/>
</dbReference>
<dbReference type="RefSeq" id="WP_119851293.1">
    <property type="nucleotide sequence ID" value="NZ_CP032412.1"/>
</dbReference>
<organism evidence="1 2">
    <name type="scientific">Paenibacillus lautus</name>
    <name type="common">Bacillus lautus</name>
    <dbReference type="NCBI Taxonomy" id="1401"/>
    <lineage>
        <taxon>Bacteria</taxon>
        <taxon>Bacillati</taxon>
        <taxon>Bacillota</taxon>
        <taxon>Bacilli</taxon>
        <taxon>Bacillales</taxon>
        <taxon>Paenibacillaceae</taxon>
        <taxon>Paenibacillus</taxon>
    </lineage>
</organism>
<name>A0A385TVT2_PAELA</name>
<sequence>MLFQMCYGPEIEQIYNVIAQRPGITLMDLKTKFQYREEGDISSLIESVLVFLSELNMIDSEEGQYRASEREWSTIELLKRFQQLAKEEQKDSLNYVFCTIYEQLFVKPNKLFITNMHYPLNRDYERTLIGHEKINAWKRMMECFGLGRRVYSGFYALPHLPLLKNLVEYLGPWEGPLHQYCEEKINPILPCVTSEGHIFNGVLYGLFYLGEKKQIKIDHKQDLPYKSYGQKHEWNWIAV</sequence>
<dbReference type="KEGG" id="plw:D5F53_24580"/>
<evidence type="ECO:0000313" key="2">
    <source>
        <dbReference type="Proteomes" id="UP000266552"/>
    </source>
</evidence>
<dbReference type="AlphaFoldDB" id="A0A385TVT2"/>
<proteinExistence type="predicted"/>
<reference evidence="1 2" key="1">
    <citation type="submission" date="2018-09" db="EMBL/GenBank/DDBJ databases">
        <title>Genome Sequence of Paenibacillus lautus Strain E7593-69, Azo Dye-Degrading Bacteria, Isolated from Commercial Tattoo Inks.</title>
        <authorList>
            <person name="Nho S.W."/>
            <person name="Kim S.-J."/>
            <person name="Kweon O."/>
            <person name="Cerniglia C.E."/>
        </authorList>
    </citation>
    <scope>NUCLEOTIDE SEQUENCE [LARGE SCALE GENOMIC DNA]</scope>
    <source>
        <strain evidence="1 2">E7593-69</strain>
    </source>
</reference>
<keyword evidence="2" id="KW-1185">Reference proteome</keyword>
<protein>
    <submittedName>
        <fullName evidence="1">Uncharacterized protein</fullName>
    </submittedName>
</protein>
<evidence type="ECO:0000313" key="1">
    <source>
        <dbReference type="EMBL" id="AYB47926.1"/>
    </source>
</evidence>